<comment type="caution">
    <text evidence="2">The sequence shown here is derived from an EMBL/GenBank/DDBJ whole genome shotgun (WGS) entry which is preliminary data.</text>
</comment>
<evidence type="ECO:0000313" key="3">
    <source>
        <dbReference type="Proteomes" id="UP000886653"/>
    </source>
</evidence>
<keyword evidence="1" id="KW-1133">Transmembrane helix</keyword>
<accession>A0A9P6NQD9</accession>
<dbReference type="Proteomes" id="UP000886653">
    <property type="component" value="Unassembled WGS sequence"/>
</dbReference>
<keyword evidence="3" id="KW-1185">Reference proteome</keyword>
<keyword evidence="1" id="KW-0812">Transmembrane</keyword>
<protein>
    <submittedName>
        <fullName evidence="2">Uncharacterized protein</fullName>
    </submittedName>
</protein>
<dbReference type="AlphaFoldDB" id="A0A9P6NQD9"/>
<evidence type="ECO:0000256" key="1">
    <source>
        <dbReference type="SAM" id="Phobius"/>
    </source>
</evidence>
<proteinExistence type="predicted"/>
<name>A0A9P6NQD9_9BASI</name>
<gene>
    <name evidence="2" type="ORF">CROQUDRAFT_410098</name>
</gene>
<dbReference type="EMBL" id="MU167237">
    <property type="protein sequence ID" value="KAG0148397.1"/>
    <property type="molecule type" value="Genomic_DNA"/>
</dbReference>
<reference evidence="2" key="1">
    <citation type="submission" date="2013-11" db="EMBL/GenBank/DDBJ databases">
        <title>Genome sequence of the fusiform rust pathogen reveals effectors for host alternation and coevolution with pine.</title>
        <authorList>
            <consortium name="DOE Joint Genome Institute"/>
            <person name="Smith K."/>
            <person name="Pendleton A."/>
            <person name="Kubisiak T."/>
            <person name="Anderson C."/>
            <person name="Salamov A."/>
            <person name="Aerts A."/>
            <person name="Riley R."/>
            <person name="Clum A."/>
            <person name="Lindquist E."/>
            <person name="Ence D."/>
            <person name="Campbell M."/>
            <person name="Kronenberg Z."/>
            <person name="Feau N."/>
            <person name="Dhillon B."/>
            <person name="Hamelin R."/>
            <person name="Burleigh J."/>
            <person name="Smith J."/>
            <person name="Yandell M."/>
            <person name="Nelson C."/>
            <person name="Grigoriev I."/>
            <person name="Davis J."/>
        </authorList>
    </citation>
    <scope>NUCLEOTIDE SEQUENCE</scope>
    <source>
        <strain evidence="2">G11</strain>
    </source>
</reference>
<sequence length="67" mass="7556">MEILCMSTTALQASYVPIWTSTQISLITFVAAYVRFVAFLELSLPQLLLLERKTHKTLKMSGFTSNT</sequence>
<feature type="transmembrane region" description="Helical" evidence="1">
    <location>
        <begin position="24"/>
        <end position="50"/>
    </location>
</feature>
<keyword evidence="1" id="KW-0472">Membrane</keyword>
<evidence type="ECO:0000313" key="2">
    <source>
        <dbReference type="EMBL" id="KAG0148397.1"/>
    </source>
</evidence>
<organism evidence="2 3">
    <name type="scientific">Cronartium quercuum f. sp. fusiforme G11</name>
    <dbReference type="NCBI Taxonomy" id="708437"/>
    <lineage>
        <taxon>Eukaryota</taxon>
        <taxon>Fungi</taxon>
        <taxon>Dikarya</taxon>
        <taxon>Basidiomycota</taxon>
        <taxon>Pucciniomycotina</taxon>
        <taxon>Pucciniomycetes</taxon>
        <taxon>Pucciniales</taxon>
        <taxon>Coleosporiaceae</taxon>
        <taxon>Cronartium</taxon>
    </lineage>
</organism>